<organism evidence="9 10">
    <name type="scientific">Atractosteus spatula</name>
    <name type="common">Alligator gar</name>
    <name type="synonym">Lepisosteus spatula</name>
    <dbReference type="NCBI Taxonomy" id="7917"/>
    <lineage>
        <taxon>Eukaryota</taxon>
        <taxon>Metazoa</taxon>
        <taxon>Chordata</taxon>
        <taxon>Craniata</taxon>
        <taxon>Vertebrata</taxon>
        <taxon>Euteleostomi</taxon>
        <taxon>Actinopterygii</taxon>
        <taxon>Neopterygii</taxon>
        <taxon>Holostei</taxon>
        <taxon>Semionotiformes</taxon>
        <taxon>Lepisosteidae</taxon>
        <taxon>Atractosteus</taxon>
    </lineage>
</organism>
<dbReference type="Proteomes" id="UP000736164">
    <property type="component" value="Unassembled WGS sequence"/>
</dbReference>
<dbReference type="FunFam" id="1.25.10.10:FF:000161">
    <property type="entry name" value="serine/threonine-protein phosphatase 4 regulatory subunit 1"/>
    <property type="match status" value="1"/>
</dbReference>
<evidence type="ECO:0000313" key="9">
    <source>
        <dbReference type="EMBL" id="MBN3324972.1"/>
    </source>
</evidence>
<dbReference type="GO" id="GO:0005737">
    <property type="term" value="C:cytoplasm"/>
    <property type="evidence" value="ECO:0007669"/>
    <property type="project" value="TreeGrafter"/>
</dbReference>
<dbReference type="PANTHER" id="PTHR10648:SF8">
    <property type="entry name" value="SERINE_THREONINE-PROTEIN PHOSPHATASE 4 REGULATORY SUBUNIT 1"/>
    <property type="match status" value="1"/>
</dbReference>
<accession>A0A8J7P3S6</accession>
<dbReference type="AlphaFoldDB" id="A0A8J7P3S6"/>
<name>A0A8J7P3S6_ATRSP</name>
<feature type="compositionally biased region" description="Basic residues" evidence="7">
    <location>
        <begin position="489"/>
        <end position="498"/>
    </location>
</feature>
<dbReference type="InterPro" id="IPR016024">
    <property type="entry name" value="ARM-type_fold"/>
</dbReference>
<reference evidence="9" key="1">
    <citation type="journal article" date="2021" name="Cell">
        <title>Tracing the genetic footprints of vertebrate landing in non-teleost ray-finned fishes.</title>
        <authorList>
            <person name="Bi X."/>
            <person name="Wang K."/>
            <person name="Yang L."/>
            <person name="Pan H."/>
            <person name="Jiang H."/>
            <person name="Wei Q."/>
            <person name="Fang M."/>
            <person name="Yu H."/>
            <person name="Zhu C."/>
            <person name="Cai Y."/>
            <person name="He Y."/>
            <person name="Gan X."/>
            <person name="Zeng H."/>
            <person name="Yu D."/>
            <person name="Zhu Y."/>
            <person name="Jiang H."/>
            <person name="Qiu Q."/>
            <person name="Yang H."/>
            <person name="Zhang Y.E."/>
            <person name="Wang W."/>
            <person name="Zhu M."/>
            <person name="He S."/>
            <person name="Zhang G."/>
        </authorList>
    </citation>
    <scope>NUCLEOTIDE SEQUENCE</scope>
    <source>
        <strain evidence="9">Allg_001</strain>
    </source>
</reference>
<dbReference type="Gene3D" id="1.25.10.10">
    <property type="entry name" value="Leucine-rich Repeat Variant"/>
    <property type="match status" value="2"/>
</dbReference>
<evidence type="ECO:0000256" key="3">
    <source>
        <dbReference type="ARBA" id="ARBA00054228"/>
    </source>
</evidence>
<dbReference type="PROSITE" id="PS50077">
    <property type="entry name" value="HEAT_REPEAT"/>
    <property type="match status" value="3"/>
</dbReference>
<dbReference type="InterPro" id="IPR021133">
    <property type="entry name" value="HEAT_type_2"/>
</dbReference>
<feature type="compositionally biased region" description="Basic residues" evidence="7">
    <location>
        <begin position="509"/>
        <end position="518"/>
    </location>
</feature>
<feature type="repeat" description="HEAT" evidence="6">
    <location>
        <begin position="160"/>
        <end position="199"/>
    </location>
</feature>
<evidence type="ECO:0000259" key="8">
    <source>
        <dbReference type="Pfam" id="PF22956"/>
    </source>
</evidence>
<sequence>MFLIVGVDDYSSESDVIIIPSALDFVSQDEMLTPLGRLDKYVASENIFNRQMVARSLLDTLKAVSEDERDCIAVLERVSRLAEDSEPTVRAELMEQVPHIAIFCQENRPSIPFAFSKYLLPIVVRYLADQNNQVRKTSQAALLVLLEQELIERDDVETKVCPVLVDLTAPDSNDDVKTEAMAIICKMAPMVGKDITERLFLPRFCEMCCDCRMFHVRKVCAANFGDICSVVGREATEELLLPRFFQLCSDNVWGVRKACAECFMTVSSATSQEVRRTKLSSLFINLISDPSRWVRQAAFQSLGQFISTFASPSSSGHCFKEEDEGAQEGCRCTPPQSRTEEIGWLCWKQTRGKGFVSRCKNMREVAKAKRPFRPLARWAIVNECEDLIQLLCGRNQSVGFNDLDWPVFCTCMSARCSDPPHQEQGRVCLIALSEELKHVCVADLKRPQRARVRTLPWTGCPAGRAGRARRSRAGTPRAPPLVGLGRLRSAARRRRATSPRKPAPSAKGRAQRKRRRRPPAAAPPALTSARRRELEEMIENLEPHTDDPDVKAQVDVLTAALRASALDSHQEDTAQEPRDSRTAHSEEGGSEDPFAVDTVPLICDSAEIESREASLQLSHGEDSELSDSSNSPEEDRKSKQQDVVPQALLDQYLSMTDPSRAQTVDTEIAKHCAYSLPGVALTLGRQNWHCLRDTYETLASDMQWKVRRTLAFSIHELAVILGDQLTAADLVPIFNSFLKDLDEVRIGVLKHLYDFLKLLHQEKRREYLYQLQEFLVTDNSRNWRFRAELAEQLVLLLELYGGKDVYDYLRPLAFNLCTDRVSSVRWISYKLVSEIIRKLSSDVTLLADFMVELVDKFCHSPKWSGRQAFAFICQLVIEDECVSMEQFSEYLLPPLLQLVSDPVPNVRVLLAKTLRQTLLEKEYFVQSANSHQEALEQTLVALQMDLDKDVKYFASVLPGTTRTNDDAMSTASSTY</sequence>
<gene>
    <name evidence="9" type="primary">Ppp4r1_1</name>
    <name evidence="9" type="ORF">GTO95_0018610</name>
</gene>
<feature type="compositionally biased region" description="Basic and acidic residues" evidence="7">
    <location>
        <begin position="568"/>
        <end position="587"/>
    </location>
</feature>
<dbReference type="FunFam" id="1.25.10.10:FF:000156">
    <property type="entry name" value="Serine/threonine-protein phosphatase 4 regulatory subunit 1"/>
    <property type="match status" value="1"/>
</dbReference>
<evidence type="ECO:0000256" key="4">
    <source>
        <dbReference type="ARBA" id="ARBA00065440"/>
    </source>
</evidence>
<protein>
    <recommendedName>
        <fullName evidence="5">Serine/threonine-protein phosphatase 4 regulatory subunit 1</fullName>
    </recommendedName>
</protein>
<feature type="non-terminal residue" evidence="9">
    <location>
        <position position="975"/>
    </location>
</feature>
<dbReference type="SUPFAM" id="SSF48371">
    <property type="entry name" value="ARM repeat"/>
    <property type="match status" value="1"/>
</dbReference>
<keyword evidence="1" id="KW-0597">Phosphoprotein</keyword>
<feature type="region of interest" description="Disordered" evidence="7">
    <location>
        <begin position="611"/>
        <end position="643"/>
    </location>
</feature>
<feature type="region of interest" description="Disordered" evidence="7">
    <location>
        <begin position="456"/>
        <end position="530"/>
    </location>
</feature>
<dbReference type="InterPro" id="IPR051023">
    <property type="entry name" value="PP2A_Regulatory_Subunit_A"/>
</dbReference>
<keyword evidence="10" id="KW-1185">Reference proteome</keyword>
<feature type="non-terminal residue" evidence="9">
    <location>
        <position position="1"/>
    </location>
</feature>
<keyword evidence="2" id="KW-0677">Repeat</keyword>
<dbReference type="PANTHER" id="PTHR10648">
    <property type="entry name" value="SERINE/THREONINE-PROTEIN PHOSPHATASE PP2A 65 KDA REGULATORY SUBUNIT"/>
    <property type="match status" value="1"/>
</dbReference>
<dbReference type="Pfam" id="PF22956">
    <property type="entry name" value="VPS15-like_hel"/>
    <property type="match status" value="1"/>
</dbReference>
<evidence type="ECO:0000256" key="5">
    <source>
        <dbReference type="ARBA" id="ARBA00068943"/>
    </source>
</evidence>
<evidence type="ECO:0000256" key="2">
    <source>
        <dbReference type="ARBA" id="ARBA00022737"/>
    </source>
</evidence>
<feature type="domain" description="Phosphatase 2A Regulatory Subunit A helical" evidence="8">
    <location>
        <begin position="59"/>
        <end position="307"/>
    </location>
</feature>
<feature type="region of interest" description="Disordered" evidence="7">
    <location>
        <begin position="565"/>
        <end position="597"/>
    </location>
</feature>
<dbReference type="GO" id="GO:0019888">
    <property type="term" value="F:protein phosphatase regulator activity"/>
    <property type="evidence" value="ECO:0007669"/>
    <property type="project" value="TreeGrafter"/>
</dbReference>
<evidence type="ECO:0000313" key="10">
    <source>
        <dbReference type="Proteomes" id="UP000736164"/>
    </source>
</evidence>
<dbReference type="InterPro" id="IPR055231">
    <property type="entry name" value="2AA_helical"/>
</dbReference>
<dbReference type="EMBL" id="JAAWVO010073579">
    <property type="protein sequence ID" value="MBN3324972.1"/>
    <property type="molecule type" value="Genomic_DNA"/>
</dbReference>
<evidence type="ECO:0000256" key="6">
    <source>
        <dbReference type="PROSITE-ProRule" id="PRU00103"/>
    </source>
</evidence>
<evidence type="ECO:0000256" key="7">
    <source>
        <dbReference type="SAM" id="MobiDB-lite"/>
    </source>
</evidence>
<feature type="repeat" description="HEAT" evidence="6">
    <location>
        <begin position="240"/>
        <end position="278"/>
    </location>
</feature>
<comment type="caution">
    <text evidence="9">The sequence shown here is derived from an EMBL/GenBank/DDBJ whole genome shotgun (WGS) entry which is preliminary data.</text>
</comment>
<proteinExistence type="predicted"/>
<comment type="subunit">
    <text evidence="4">Serine/threonine-protein phosphatase 4 (PP4) occurs in different assemblies of the catalytic and one or more regulatory subunits. Component of the PP4 complex PPP4C-PPP4R1. Interacts with HDAC3.</text>
</comment>
<comment type="function">
    <text evidence="3">Regulatory subunit of serine/threonine-protein phosphatase 4. May play a role in regulation of cell division in renal glomeruli. The PPP4C-PPP4R1 PP4 complex may play a role in dephosphorylation and regulation of HDAC3. Plays a role in the inhibition of TNF-induced NF-kappa-B activation by regulating the dephosphorylation of TRAF2.</text>
</comment>
<feature type="repeat" description="HEAT" evidence="6">
    <location>
        <begin position="891"/>
        <end position="914"/>
    </location>
</feature>
<evidence type="ECO:0000256" key="1">
    <source>
        <dbReference type="ARBA" id="ARBA00022553"/>
    </source>
</evidence>
<dbReference type="InterPro" id="IPR011989">
    <property type="entry name" value="ARM-like"/>
</dbReference>